<proteinExistence type="predicted"/>
<name>A0A5J4T6B6_9EUKA</name>
<evidence type="ECO:0000313" key="1">
    <source>
        <dbReference type="EMBL" id="KAA6353787.1"/>
    </source>
</evidence>
<accession>A0A5J4T6B6</accession>
<dbReference type="EMBL" id="SNRW01037444">
    <property type="protein sequence ID" value="KAA6353787.1"/>
    <property type="molecule type" value="Genomic_DNA"/>
</dbReference>
<organism evidence="1 2">
    <name type="scientific">Streblomastix strix</name>
    <dbReference type="NCBI Taxonomy" id="222440"/>
    <lineage>
        <taxon>Eukaryota</taxon>
        <taxon>Metamonada</taxon>
        <taxon>Preaxostyla</taxon>
        <taxon>Oxymonadida</taxon>
        <taxon>Streblomastigidae</taxon>
        <taxon>Streblomastix</taxon>
    </lineage>
</organism>
<reference evidence="1 2" key="1">
    <citation type="submission" date="2019-03" db="EMBL/GenBank/DDBJ databases">
        <title>Single cell metagenomics reveals metabolic interactions within the superorganism composed of flagellate Streblomastix strix and complex community of Bacteroidetes bacteria on its surface.</title>
        <authorList>
            <person name="Treitli S.C."/>
            <person name="Kolisko M."/>
            <person name="Husnik F."/>
            <person name="Keeling P."/>
            <person name="Hampl V."/>
        </authorList>
    </citation>
    <scope>NUCLEOTIDE SEQUENCE [LARGE SCALE GENOMIC DNA]</scope>
    <source>
        <strain evidence="1">ST1C</strain>
    </source>
</reference>
<feature type="non-terminal residue" evidence="1">
    <location>
        <position position="211"/>
    </location>
</feature>
<feature type="non-terminal residue" evidence="1">
    <location>
        <position position="1"/>
    </location>
</feature>
<gene>
    <name evidence="1" type="ORF">EZS28_050686</name>
</gene>
<comment type="caution">
    <text evidence="1">The sequence shown here is derived from an EMBL/GenBank/DDBJ whole genome shotgun (WGS) entry which is preliminary data.</text>
</comment>
<evidence type="ECO:0000313" key="2">
    <source>
        <dbReference type="Proteomes" id="UP000324800"/>
    </source>
</evidence>
<dbReference type="AlphaFoldDB" id="A0A5J4T6B6"/>
<sequence length="211" mass="23450">FQQCIIEKGNGGAIYIEIDFTSQFEFKIIDALIQQCEAKSNTSRDVPPTGYGGGIFLTGNGEYDPSTKRLDLKGMKIYGNSADKAGQSLYVAMTQLAEWCRTGFAGEYVKGNYSDRYSEFEDIEGTQVDQTSFDNDGSTSPILIEGDPQSLQTAQFGMKDISWMDYKNKIYGILASNGRRIFTGIDGKEDQAYPLEIIIEKDDDGKTTHFP</sequence>
<dbReference type="Proteomes" id="UP000324800">
    <property type="component" value="Unassembled WGS sequence"/>
</dbReference>
<protein>
    <submittedName>
        <fullName evidence="1">Uncharacterized protein</fullName>
    </submittedName>
</protein>